<dbReference type="EC" id="4.2.3.4" evidence="6 13"/>
<dbReference type="FunFam" id="3.40.50.1970:FF:000001">
    <property type="entry name" value="3-dehydroquinate synthase"/>
    <property type="match status" value="1"/>
</dbReference>
<dbReference type="GO" id="GO:0003856">
    <property type="term" value="F:3-dehydroquinate synthase activity"/>
    <property type="evidence" value="ECO:0007669"/>
    <property type="project" value="UniProtKB-UniRule"/>
</dbReference>
<evidence type="ECO:0000256" key="8">
    <source>
        <dbReference type="ARBA" id="ARBA00022723"/>
    </source>
</evidence>
<comment type="catalytic activity">
    <reaction evidence="1 13">
        <text>7-phospho-2-dehydro-3-deoxy-D-arabino-heptonate = 3-dehydroquinate + phosphate</text>
        <dbReference type="Rhea" id="RHEA:21968"/>
        <dbReference type="ChEBI" id="CHEBI:32364"/>
        <dbReference type="ChEBI" id="CHEBI:43474"/>
        <dbReference type="ChEBI" id="CHEBI:58394"/>
        <dbReference type="EC" id="4.2.3.4"/>
    </reaction>
</comment>
<comment type="pathway">
    <text evidence="4 13">Metabolic intermediate biosynthesis; chorismate biosynthesis; chorismate from D-erythrose 4-phosphate and phosphoenolpyruvate: step 2/7.</text>
</comment>
<protein>
    <recommendedName>
        <fullName evidence="6 13">3-dehydroquinate synthase</fullName>
        <shortName evidence="13">DHQS</shortName>
        <ecNumber evidence="6 13">4.2.3.4</ecNumber>
    </recommendedName>
</protein>
<dbReference type="UniPathway" id="UPA00053">
    <property type="reaction ID" value="UER00085"/>
</dbReference>
<dbReference type="HAMAP" id="MF_00110">
    <property type="entry name" value="DHQ_synthase"/>
    <property type="match status" value="1"/>
</dbReference>
<name>A0A096APV6_9BURK</name>
<evidence type="ECO:0000313" key="18">
    <source>
        <dbReference type="Proteomes" id="UP000029629"/>
    </source>
</evidence>
<dbReference type="CDD" id="cd08195">
    <property type="entry name" value="DHQS"/>
    <property type="match status" value="1"/>
</dbReference>
<feature type="binding site" evidence="13">
    <location>
        <position position="263"/>
    </location>
    <ligand>
        <name>Zn(2+)</name>
        <dbReference type="ChEBI" id="CHEBI:29105"/>
    </ligand>
</feature>
<keyword evidence="7 13" id="KW-0028">Amino-acid biosynthesis</keyword>
<evidence type="ECO:0000259" key="15">
    <source>
        <dbReference type="Pfam" id="PF01761"/>
    </source>
</evidence>
<dbReference type="GO" id="GO:0009423">
    <property type="term" value="P:chorismate biosynthetic process"/>
    <property type="evidence" value="ECO:0007669"/>
    <property type="project" value="UniProtKB-UniRule"/>
</dbReference>
<dbReference type="PANTHER" id="PTHR43622">
    <property type="entry name" value="3-DEHYDROQUINATE SYNTHASE"/>
    <property type="match status" value="1"/>
</dbReference>
<comment type="cofactor">
    <cofactor evidence="13">
        <name>Co(2+)</name>
        <dbReference type="ChEBI" id="CHEBI:48828"/>
    </cofactor>
    <cofactor evidence="13">
        <name>Zn(2+)</name>
        <dbReference type="ChEBI" id="CHEBI:29105"/>
    </cofactor>
    <text evidence="13">Binds 1 divalent metal cation per subunit. Can use either Co(2+) or Zn(2+).</text>
</comment>
<dbReference type="InterPro" id="IPR050071">
    <property type="entry name" value="Dehydroquinate_synthase"/>
</dbReference>
<dbReference type="Pfam" id="PF24621">
    <property type="entry name" value="DHQS_C"/>
    <property type="match status" value="1"/>
</dbReference>
<dbReference type="GO" id="GO:0046872">
    <property type="term" value="F:metal ion binding"/>
    <property type="evidence" value="ECO:0007669"/>
    <property type="project" value="UniProtKB-KW"/>
</dbReference>
<dbReference type="OrthoDB" id="9806583at2"/>
<dbReference type="Pfam" id="PF01761">
    <property type="entry name" value="DHQ_synthase"/>
    <property type="match status" value="1"/>
</dbReference>
<dbReference type="GO" id="GO:0000166">
    <property type="term" value="F:nucleotide binding"/>
    <property type="evidence" value="ECO:0007669"/>
    <property type="project" value="UniProtKB-KW"/>
</dbReference>
<keyword evidence="10 13" id="KW-0057">Aromatic amino acid biosynthesis</keyword>
<comment type="cofactor">
    <cofactor evidence="2 13">
        <name>NAD(+)</name>
        <dbReference type="ChEBI" id="CHEBI:57540"/>
    </cofactor>
</comment>
<reference evidence="17 18" key="1">
    <citation type="submission" date="2014-07" db="EMBL/GenBank/DDBJ databases">
        <authorList>
            <person name="McCorrison J."/>
            <person name="Sanka R."/>
            <person name="Torralba M."/>
            <person name="Gillis M."/>
            <person name="Haft D.H."/>
            <person name="Methe B."/>
            <person name="Sutton G."/>
            <person name="Nelson K.E."/>
        </authorList>
    </citation>
    <scope>NUCLEOTIDE SEQUENCE [LARGE SCALE GENOMIC DNA]</scope>
    <source>
        <strain evidence="17 18">DNF00040</strain>
    </source>
</reference>
<evidence type="ECO:0000259" key="16">
    <source>
        <dbReference type="Pfam" id="PF24621"/>
    </source>
</evidence>
<dbReference type="GO" id="GO:0009073">
    <property type="term" value="P:aromatic amino acid family biosynthetic process"/>
    <property type="evidence" value="ECO:0007669"/>
    <property type="project" value="UniProtKB-KW"/>
</dbReference>
<proteinExistence type="inferred from homology"/>
<feature type="binding site" evidence="13">
    <location>
        <position position="183"/>
    </location>
    <ligand>
        <name>Zn(2+)</name>
        <dbReference type="ChEBI" id="CHEBI:29105"/>
    </ligand>
</feature>
<dbReference type="InterPro" id="IPR030960">
    <property type="entry name" value="DHQS/DOIS_N"/>
</dbReference>
<dbReference type="GO" id="GO:0005737">
    <property type="term" value="C:cytoplasm"/>
    <property type="evidence" value="ECO:0007669"/>
    <property type="project" value="UniProtKB-SubCell"/>
</dbReference>
<sequence length="444" mass="47754">MSIVRVNVPGGSYPIEIAPNLMQQLATSIPPDTSAILLLSNPTVRQLYGDTALKALKASGKEIYCFDIPDGEQYKNLDTLNEVFTFMLEHKLDRKSVLVALGGGVVGDLGGFAAATFMRGIRFVQVPTTLLAQVDSSVGGKTAVNHPLGKNLLGAFYQPIAVDIDINVLKTLPQREIAAGLAEVIKYGLIMDREFFDWCEEFADELKALEPQAINYAIHRSCELKAQVVEEDEKESNRRMILNFGHTFAHVIENGLGYGEWLHGEAVGCGMVQAAELSALVCNFPKEDVERVRRLVEKIGCPTVAPALGGKDKWFETMKLDKKATAGKIKFVLLEKIGQAKVQGAPQELVGLVLSKTTSAEVKAKEVRSESAAEPVSEPSGRPLKETAVTTTLEPAAPFSTVVDSSEAAAEVARQAQIARDAGAGTGRTGGIYGVDGVRPATDE</sequence>
<feature type="domain" description="3-dehydroquinate synthase C-terminal" evidence="16">
    <location>
        <begin position="180"/>
        <end position="324"/>
    </location>
</feature>
<keyword evidence="18" id="KW-1185">Reference proteome</keyword>
<feature type="binding site" evidence="13">
    <location>
        <position position="246"/>
    </location>
    <ligand>
        <name>Zn(2+)</name>
        <dbReference type="ChEBI" id="CHEBI:29105"/>
    </ligand>
</feature>
<feature type="domain" description="3-dehydroquinate synthase N-terminal" evidence="15">
    <location>
        <begin position="67"/>
        <end position="178"/>
    </location>
</feature>
<feature type="binding site" evidence="13">
    <location>
        <begin position="104"/>
        <end position="108"/>
    </location>
    <ligand>
        <name>NAD(+)</name>
        <dbReference type="ChEBI" id="CHEBI:57540"/>
    </ligand>
</feature>
<feature type="binding site" evidence="13">
    <location>
        <begin position="70"/>
        <end position="75"/>
    </location>
    <ligand>
        <name>NAD(+)</name>
        <dbReference type="ChEBI" id="CHEBI:57540"/>
    </ligand>
</feature>
<dbReference type="eggNOG" id="COG0337">
    <property type="taxonomic scope" value="Bacteria"/>
</dbReference>
<organism evidence="17 18">
    <name type="scientific">Oligella urethralis DNF00040</name>
    <dbReference type="NCBI Taxonomy" id="1401065"/>
    <lineage>
        <taxon>Bacteria</taxon>
        <taxon>Pseudomonadati</taxon>
        <taxon>Pseudomonadota</taxon>
        <taxon>Betaproteobacteria</taxon>
        <taxon>Burkholderiales</taxon>
        <taxon>Alcaligenaceae</taxon>
        <taxon>Oligella</taxon>
    </lineage>
</organism>
<evidence type="ECO:0000256" key="7">
    <source>
        <dbReference type="ARBA" id="ARBA00022605"/>
    </source>
</evidence>
<dbReference type="InterPro" id="IPR016037">
    <property type="entry name" value="DHQ_synth_AroB"/>
</dbReference>
<dbReference type="InterPro" id="IPR056179">
    <property type="entry name" value="DHQS_C"/>
</dbReference>
<comment type="caution">
    <text evidence="17">The sequence shown here is derived from an EMBL/GenBank/DDBJ whole genome shotgun (WGS) entry which is preliminary data.</text>
</comment>
<comment type="subcellular location">
    <subcellularLocation>
        <location evidence="13">Cytoplasm</location>
    </subcellularLocation>
</comment>
<evidence type="ECO:0000256" key="1">
    <source>
        <dbReference type="ARBA" id="ARBA00001393"/>
    </source>
</evidence>
<gene>
    <name evidence="13" type="primary">aroB</name>
    <name evidence="17" type="ORF">HMPREF2130_00475</name>
</gene>
<feature type="binding site" evidence="13">
    <location>
        <begin position="128"/>
        <end position="129"/>
    </location>
    <ligand>
        <name>NAD(+)</name>
        <dbReference type="ChEBI" id="CHEBI:57540"/>
    </ligand>
</feature>
<evidence type="ECO:0000256" key="5">
    <source>
        <dbReference type="ARBA" id="ARBA00005412"/>
    </source>
</evidence>
<feature type="binding site" evidence="13">
    <location>
        <position position="141"/>
    </location>
    <ligand>
        <name>NAD(+)</name>
        <dbReference type="ChEBI" id="CHEBI:57540"/>
    </ligand>
</feature>
<dbReference type="Gene3D" id="3.40.50.1970">
    <property type="match status" value="1"/>
</dbReference>
<dbReference type="GO" id="GO:0008652">
    <property type="term" value="P:amino acid biosynthetic process"/>
    <property type="evidence" value="ECO:0007669"/>
    <property type="project" value="UniProtKB-KW"/>
</dbReference>
<feature type="compositionally biased region" description="Gly residues" evidence="14">
    <location>
        <begin position="424"/>
        <end position="434"/>
    </location>
</feature>
<evidence type="ECO:0000256" key="6">
    <source>
        <dbReference type="ARBA" id="ARBA00013031"/>
    </source>
</evidence>
<feature type="region of interest" description="Disordered" evidence="14">
    <location>
        <begin position="420"/>
        <end position="444"/>
    </location>
</feature>
<evidence type="ECO:0000256" key="9">
    <source>
        <dbReference type="ARBA" id="ARBA00023027"/>
    </source>
</evidence>
<keyword evidence="8 13" id="KW-0479">Metal-binding</keyword>
<evidence type="ECO:0000256" key="10">
    <source>
        <dbReference type="ARBA" id="ARBA00023141"/>
    </source>
</evidence>
<evidence type="ECO:0000256" key="4">
    <source>
        <dbReference type="ARBA" id="ARBA00004661"/>
    </source>
</evidence>
<keyword evidence="9 13" id="KW-0520">NAD</keyword>
<evidence type="ECO:0000256" key="3">
    <source>
        <dbReference type="ARBA" id="ARBA00003485"/>
    </source>
</evidence>
<feature type="region of interest" description="Disordered" evidence="14">
    <location>
        <begin position="365"/>
        <end position="384"/>
    </location>
</feature>
<keyword evidence="12 13" id="KW-0170">Cobalt</keyword>
<dbReference type="PANTHER" id="PTHR43622:SF7">
    <property type="entry name" value="3-DEHYDROQUINATE SYNTHASE, CHLOROPLASTIC"/>
    <property type="match status" value="1"/>
</dbReference>
<dbReference type="AlphaFoldDB" id="A0A096APV6"/>
<dbReference type="Proteomes" id="UP000029629">
    <property type="component" value="Unassembled WGS sequence"/>
</dbReference>
<keyword evidence="11 13" id="KW-0456">Lyase</keyword>
<dbReference type="EMBL" id="JRNI01000001">
    <property type="protein sequence ID" value="KGF32662.1"/>
    <property type="molecule type" value="Genomic_DNA"/>
</dbReference>
<evidence type="ECO:0000256" key="2">
    <source>
        <dbReference type="ARBA" id="ARBA00001911"/>
    </source>
</evidence>
<dbReference type="Gene3D" id="1.20.1090.10">
    <property type="entry name" value="Dehydroquinate synthase-like - alpha domain"/>
    <property type="match status" value="1"/>
</dbReference>
<evidence type="ECO:0000256" key="11">
    <source>
        <dbReference type="ARBA" id="ARBA00023239"/>
    </source>
</evidence>
<keyword evidence="13" id="KW-0547">Nucleotide-binding</keyword>
<dbReference type="SUPFAM" id="SSF56796">
    <property type="entry name" value="Dehydroquinate synthase-like"/>
    <property type="match status" value="1"/>
</dbReference>
<dbReference type="NCBIfam" id="TIGR01357">
    <property type="entry name" value="aroB"/>
    <property type="match status" value="1"/>
</dbReference>
<accession>A0A096APV6</accession>
<comment type="function">
    <text evidence="3 13">Catalyzes the conversion of 3-deoxy-D-arabino-heptulosonate 7-phosphate (DAHP) to dehydroquinate (DHQ).</text>
</comment>
<evidence type="ECO:0000256" key="12">
    <source>
        <dbReference type="ARBA" id="ARBA00023285"/>
    </source>
</evidence>
<evidence type="ECO:0000256" key="14">
    <source>
        <dbReference type="SAM" id="MobiDB-lite"/>
    </source>
</evidence>
<evidence type="ECO:0000313" key="17">
    <source>
        <dbReference type="EMBL" id="KGF32662.1"/>
    </source>
</evidence>
<comment type="caution">
    <text evidence="13">Lacks conserved residue(s) required for the propagation of feature annotation.</text>
</comment>
<keyword evidence="13" id="KW-0963">Cytoplasm</keyword>
<keyword evidence="13" id="KW-0862">Zinc</keyword>
<comment type="similarity">
    <text evidence="5 13">Belongs to the sugar phosphate cyclases superfamily. Dehydroquinate synthase family.</text>
</comment>
<feature type="binding site" evidence="13">
    <location>
        <position position="150"/>
    </location>
    <ligand>
        <name>NAD(+)</name>
        <dbReference type="ChEBI" id="CHEBI:57540"/>
    </ligand>
</feature>
<evidence type="ECO:0000256" key="13">
    <source>
        <dbReference type="HAMAP-Rule" id="MF_00110"/>
    </source>
</evidence>